<reference evidence="1 2" key="1">
    <citation type="submission" date="2012-10" db="EMBL/GenBank/DDBJ databases">
        <authorList>
            <person name="Harkins D.M."/>
            <person name="Durkin A.S."/>
            <person name="Brinkac L.M."/>
            <person name="Haft D.H."/>
            <person name="Selengut J.D."/>
            <person name="Sanka R."/>
            <person name="DePew J."/>
            <person name="Purushe J."/>
            <person name="Whelen A.C."/>
            <person name="Vinetz J.M."/>
            <person name="Sutton G.G."/>
            <person name="Nierman W.C."/>
            <person name="Fouts D.E."/>
        </authorList>
    </citation>
    <scope>NUCLEOTIDE SEQUENCE [LARGE SCALE GENOMIC DNA]</scope>
    <source>
        <strain evidence="1 2">2006001853</strain>
    </source>
</reference>
<dbReference type="Proteomes" id="UP000001338">
    <property type="component" value="Unassembled WGS sequence"/>
</dbReference>
<protein>
    <submittedName>
        <fullName evidence="1">Uncharacterized protein</fullName>
    </submittedName>
</protein>
<dbReference type="AlphaFoldDB" id="A0A828Z7P6"/>
<organism evidence="1 2">
    <name type="scientific">Leptospira weilii str. 2006001853</name>
    <dbReference type="NCBI Taxonomy" id="1001589"/>
    <lineage>
        <taxon>Bacteria</taxon>
        <taxon>Pseudomonadati</taxon>
        <taxon>Spirochaetota</taxon>
        <taxon>Spirochaetia</taxon>
        <taxon>Leptospirales</taxon>
        <taxon>Leptospiraceae</taxon>
        <taxon>Leptospira</taxon>
    </lineage>
</organism>
<comment type="caution">
    <text evidence="1">The sequence shown here is derived from an EMBL/GenBank/DDBJ whole genome shotgun (WGS) entry which is preliminary data.</text>
</comment>
<accession>A0A828Z7P6</accession>
<proteinExistence type="predicted"/>
<evidence type="ECO:0000313" key="2">
    <source>
        <dbReference type="Proteomes" id="UP000001338"/>
    </source>
</evidence>
<name>A0A828Z7P6_9LEPT</name>
<dbReference type="EMBL" id="AFLV02000003">
    <property type="protein sequence ID" value="EKR66469.1"/>
    <property type="molecule type" value="Genomic_DNA"/>
</dbReference>
<gene>
    <name evidence="1" type="ORF">LEP1GSC036_3544</name>
</gene>
<sequence>MSAKFKFGARQELLQTMRGFSIFLREVLVIRSPILFISGISEFGPDFSPTGKRSRLHNFVLLDRTLRRNCESDRKIFD</sequence>
<evidence type="ECO:0000313" key="1">
    <source>
        <dbReference type="EMBL" id="EKR66469.1"/>
    </source>
</evidence>